<reference evidence="4" key="1">
    <citation type="submission" date="2014-09" db="EMBL/GenBank/DDBJ databases">
        <title>Draft genome sequence of an oleaginous Mucoromycotina fungus Mucor ambiguus NBRC6742.</title>
        <authorList>
            <person name="Takeda I."/>
            <person name="Yamane N."/>
            <person name="Morita T."/>
            <person name="Tamano K."/>
            <person name="Machida M."/>
            <person name="Baker S."/>
            <person name="Koike H."/>
        </authorList>
    </citation>
    <scope>NUCLEOTIDE SEQUENCE</scope>
    <source>
        <strain evidence="4">NBRC 6742</strain>
    </source>
</reference>
<accession>A0A0C9MVQ5</accession>
<evidence type="ECO:0000313" key="4">
    <source>
        <dbReference type="EMBL" id="GAN06183.1"/>
    </source>
</evidence>
<dbReference type="GO" id="GO:0005525">
    <property type="term" value="F:GTP binding"/>
    <property type="evidence" value="ECO:0007669"/>
    <property type="project" value="UniProtKB-KW"/>
</dbReference>
<feature type="domain" description="Septin-type G" evidence="3">
    <location>
        <begin position="27"/>
        <end position="375"/>
    </location>
</feature>
<sequence>MTTSITLWYTMLYNAYSHKLSKSRKDTLSYLNVMVVGSAGSGKTAFVRTFCETLKHDVIQGSFKESKPMALKDPLRPTDELYTVSMHIEENGQRTALTIIDTPGFTTGYAVDHQLRYIAKYIDYQFERTLAEESKVKRDAKALDTHIHSCLYFIDIKNIQAMSEADKYILKMLSTRVNIIPVIGKSDNLTVAQREQIKSVFRREIFDILQIPIYGYIDIDEEDTTSTHQQPHQMNRMLSMLQECVEEDKDEDAGAMIDYLHSMPFTLVGYEEDPETGRPLNLANMTTNSSRLLDENEDMASSPVTPSSRRTNSRMNSKQHVLGRRYPWAVVECCNPTHCDFSQLKNILLSTHRDMLRLDTFERFYEQYRTEQLLNRKVKRMVRIDSKAGIPLV</sequence>
<name>A0A0C9MVQ5_9FUNG</name>
<dbReference type="Pfam" id="PF00735">
    <property type="entry name" value="Septin"/>
    <property type="match status" value="2"/>
</dbReference>
<dbReference type="Proteomes" id="UP000053815">
    <property type="component" value="Unassembled WGS sequence"/>
</dbReference>
<dbReference type="InterPro" id="IPR030379">
    <property type="entry name" value="G_SEPTIN_dom"/>
</dbReference>
<dbReference type="PANTHER" id="PTHR18884">
    <property type="entry name" value="SEPTIN"/>
    <property type="match status" value="1"/>
</dbReference>
<dbReference type="EMBL" id="DF836403">
    <property type="protein sequence ID" value="GAN06183.1"/>
    <property type="molecule type" value="Genomic_DNA"/>
</dbReference>
<evidence type="ECO:0000259" key="3">
    <source>
        <dbReference type="PROSITE" id="PS51719"/>
    </source>
</evidence>
<keyword evidence="1" id="KW-0547">Nucleotide-binding</keyword>
<dbReference type="STRING" id="91626.A0A0C9MVQ5"/>
<comment type="similarity">
    <text evidence="1">Belongs to the TRAFAC class TrmE-Era-EngA-EngB-Septin-like GTPase superfamily. Septin GTPase family.</text>
</comment>
<dbReference type="Gene3D" id="3.40.50.300">
    <property type="entry name" value="P-loop containing nucleotide triphosphate hydrolases"/>
    <property type="match status" value="1"/>
</dbReference>
<gene>
    <name evidence="4" type="ORF">MAM1_0114d05663</name>
</gene>
<feature type="region of interest" description="Disordered" evidence="2">
    <location>
        <begin position="290"/>
        <end position="318"/>
    </location>
</feature>
<evidence type="ECO:0000256" key="1">
    <source>
        <dbReference type="RuleBase" id="RU004560"/>
    </source>
</evidence>
<keyword evidence="1" id="KW-0342">GTP-binding</keyword>
<dbReference type="InterPro" id="IPR027417">
    <property type="entry name" value="P-loop_NTPase"/>
</dbReference>
<feature type="compositionally biased region" description="Polar residues" evidence="2">
    <location>
        <begin position="302"/>
        <end position="318"/>
    </location>
</feature>
<dbReference type="SUPFAM" id="SSF52540">
    <property type="entry name" value="P-loop containing nucleoside triphosphate hydrolases"/>
    <property type="match status" value="1"/>
</dbReference>
<evidence type="ECO:0000313" key="5">
    <source>
        <dbReference type="Proteomes" id="UP000053815"/>
    </source>
</evidence>
<dbReference type="PROSITE" id="PS51719">
    <property type="entry name" value="G_SEPTIN"/>
    <property type="match status" value="1"/>
</dbReference>
<protein>
    <submittedName>
        <fullName evidence="4">Septin</fullName>
    </submittedName>
</protein>
<dbReference type="AlphaFoldDB" id="A0A0C9MVQ5"/>
<organism evidence="4">
    <name type="scientific">Mucor ambiguus</name>
    <dbReference type="NCBI Taxonomy" id="91626"/>
    <lineage>
        <taxon>Eukaryota</taxon>
        <taxon>Fungi</taxon>
        <taxon>Fungi incertae sedis</taxon>
        <taxon>Mucoromycota</taxon>
        <taxon>Mucoromycotina</taxon>
        <taxon>Mucoromycetes</taxon>
        <taxon>Mucorales</taxon>
        <taxon>Mucorineae</taxon>
        <taxon>Mucoraceae</taxon>
        <taxon>Mucor</taxon>
    </lineage>
</organism>
<evidence type="ECO:0000256" key="2">
    <source>
        <dbReference type="SAM" id="MobiDB-lite"/>
    </source>
</evidence>
<keyword evidence="5" id="KW-1185">Reference proteome</keyword>
<proteinExistence type="inferred from homology"/>
<dbReference type="OrthoDB" id="416553at2759"/>